<keyword evidence="3" id="KW-1185">Reference proteome</keyword>
<dbReference type="Pfam" id="PF03732">
    <property type="entry name" value="Retrotrans_gag"/>
    <property type="match status" value="1"/>
</dbReference>
<dbReference type="OMA" id="HMESFRI"/>
<dbReference type="Proteomes" id="UP000596661">
    <property type="component" value="Chromosome 7"/>
</dbReference>
<dbReference type="InterPro" id="IPR005162">
    <property type="entry name" value="Retrotrans_gag_dom"/>
</dbReference>
<evidence type="ECO:0000313" key="3">
    <source>
        <dbReference type="Proteomes" id="UP000596661"/>
    </source>
</evidence>
<dbReference type="PANTHER" id="PTHR33223">
    <property type="entry name" value="CCHC-TYPE DOMAIN-CONTAINING PROTEIN"/>
    <property type="match status" value="1"/>
</dbReference>
<accession>A0A803Q0Z4</accession>
<protein>
    <recommendedName>
        <fullName evidence="1">Retrotransposon gag domain-containing protein</fullName>
    </recommendedName>
</protein>
<reference evidence="2" key="1">
    <citation type="submission" date="2018-11" db="EMBL/GenBank/DDBJ databases">
        <authorList>
            <person name="Grassa J C."/>
        </authorList>
    </citation>
    <scope>NUCLEOTIDE SEQUENCE [LARGE SCALE GENOMIC DNA]</scope>
</reference>
<feature type="domain" description="Retrotransposon gag" evidence="1">
    <location>
        <begin position="71"/>
        <end position="149"/>
    </location>
</feature>
<dbReference type="EMBL" id="UZAU01000655">
    <property type="status" value="NOT_ANNOTATED_CDS"/>
    <property type="molecule type" value="Genomic_DNA"/>
</dbReference>
<dbReference type="EnsemblPlants" id="evm.model.07.1026">
    <property type="protein sequence ID" value="cds.evm.model.07.1026"/>
    <property type="gene ID" value="evm.TU.07.1026"/>
</dbReference>
<evidence type="ECO:0000259" key="1">
    <source>
        <dbReference type="Pfam" id="PF03732"/>
    </source>
</evidence>
<proteinExistence type="predicted"/>
<dbReference type="Gramene" id="evm.model.07.1026">
    <property type="protein sequence ID" value="cds.evm.model.07.1026"/>
    <property type="gene ID" value="evm.TU.07.1026"/>
</dbReference>
<sequence length="202" mass="22987">MVTNNQNAIGYDLDEESEPYSPRILVLPYPQGFKMLTTTKYDGSTNLEVHISDFRTLMRTHQVVDDLRCVLFLVALTGAAKTWFKKFKRHSITSWDQLSRDFKKEFCTAKAKKLECSSLANVKQQPGESLKAYINCFNVEATKARDVNDSGGLMALGAGIANGSQFWDRLQEKGAHTIDEFMKRPQKYINREETRLAINLPL</sequence>
<dbReference type="AlphaFoldDB" id="A0A803Q0Z4"/>
<evidence type="ECO:0000313" key="2">
    <source>
        <dbReference type="EnsemblPlants" id="cds.evm.model.07.1026"/>
    </source>
</evidence>
<reference evidence="2" key="2">
    <citation type="submission" date="2021-03" db="UniProtKB">
        <authorList>
            <consortium name="EnsemblPlants"/>
        </authorList>
    </citation>
    <scope>IDENTIFICATION</scope>
</reference>
<name>A0A803Q0Z4_CANSA</name>
<organism evidence="2 3">
    <name type="scientific">Cannabis sativa</name>
    <name type="common">Hemp</name>
    <name type="synonym">Marijuana</name>
    <dbReference type="NCBI Taxonomy" id="3483"/>
    <lineage>
        <taxon>Eukaryota</taxon>
        <taxon>Viridiplantae</taxon>
        <taxon>Streptophyta</taxon>
        <taxon>Embryophyta</taxon>
        <taxon>Tracheophyta</taxon>
        <taxon>Spermatophyta</taxon>
        <taxon>Magnoliopsida</taxon>
        <taxon>eudicotyledons</taxon>
        <taxon>Gunneridae</taxon>
        <taxon>Pentapetalae</taxon>
        <taxon>rosids</taxon>
        <taxon>fabids</taxon>
        <taxon>Rosales</taxon>
        <taxon>Cannabaceae</taxon>
        <taxon>Cannabis</taxon>
    </lineage>
</organism>
<dbReference type="PANTHER" id="PTHR33223:SF10">
    <property type="entry name" value="AMINOTRANSFERASE-LIKE PLANT MOBILE DOMAIN-CONTAINING PROTEIN"/>
    <property type="match status" value="1"/>
</dbReference>